<evidence type="ECO:0000256" key="3">
    <source>
        <dbReference type="PROSITE-ProRule" id="PRU00464"/>
    </source>
</evidence>
<evidence type="ECO:0000313" key="5">
    <source>
        <dbReference type="EMBL" id="TCC04122.1"/>
    </source>
</evidence>
<feature type="active site" description="Tele-AMP-histidine intermediate" evidence="1">
    <location>
        <position position="137"/>
    </location>
</feature>
<gene>
    <name evidence="5" type="ORF">E0H45_34065</name>
</gene>
<dbReference type="GO" id="GO:0009117">
    <property type="term" value="P:nucleotide metabolic process"/>
    <property type="evidence" value="ECO:0007669"/>
    <property type="project" value="TreeGrafter"/>
</dbReference>
<evidence type="ECO:0000313" key="6">
    <source>
        <dbReference type="Proteomes" id="UP000292346"/>
    </source>
</evidence>
<comment type="caution">
    <text evidence="5">The sequence shown here is derived from an EMBL/GenBank/DDBJ whole genome shotgun (WGS) entry which is preliminary data.</text>
</comment>
<protein>
    <submittedName>
        <fullName evidence="5">HIT family protein</fullName>
    </submittedName>
</protein>
<name>A0A4R0H6K3_9ACTN</name>
<dbReference type="InterPro" id="IPR001310">
    <property type="entry name" value="Histidine_triad_HIT"/>
</dbReference>
<dbReference type="Proteomes" id="UP000292346">
    <property type="component" value="Unassembled WGS sequence"/>
</dbReference>
<dbReference type="AlphaFoldDB" id="A0A4R0H6K3"/>
<keyword evidence="6" id="KW-1185">Reference proteome</keyword>
<dbReference type="Gene3D" id="3.30.428.10">
    <property type="entry name" value="HIT-like"/>
    <property type="match status" value="1"/>
</dbReference>
<sequence>MLRIETFAPARRGTAPSTCSRRRGIASHARPEHNHQMDACVFCGLISADSARWIAKEDAAVAFLPLPAEEIAPGHTLVVPRRHTTAGLLDAQPGDLALVMDLAQRIAQKMVARLGATGVCLLNASGPGSGRSVDHLHLHVVPRYPGDGDDCLPWPTGRSGHRLAVDPQVLLST</sequence>
<dbReference type="PANTHER" id="PTHR46648">
    <property type="entry name" value="HIT FAMILY PROTEIN 1"/>
    <property type="match status" value="1"/>
</dbReference>
<evidence type="ECO:0000259" key="4">
    <source>
        <dbReference type="PROSITE" id="PS51084"/>
    </source>
</evidence>
<evidence type="ECO:0000256" key="2">
    <source>
        <dbReference type="PIRSR" id="PIRSR601310-3"/>
    </source>
</evidence>
<organism evidence="5 6">
    <name type="scientific">Kribbella soli</name>
    <dbReference type="NCBI Taxonomy" id="1124743"/>
    <lineage>
        <taxon>Bacteria</taxon>
        <taxon>Bacillati</taxon>
        <taxon>Actinomycetota</taxon>
        <taxon>Actinomycetes</taxon>
        <taxon>Propionibacteriales</taxon>
        <taxon>Kribbellaceae</taxon>
        <taxon>Kribbella</taxon>
    </lineage>
</organism>
<dbReference type="EMBL" id="SJJZ01000004">
    <property type="protein sequence ID" value="TCC04122.1"/>
    <property type="molecule type" value="Genomic_DNA"/>
</dbReference>
<proteinExistence type="predicted"/>
<feature type="short sequence motif" description="Histidine triad motif" evidence="2 3">
    <location>
        <begin position="135"/>
        <end position="139"/>
    </location>
</feature>
<accession>A0A4R0H6K3</accession>
<feature type="domain" description="HIT" evidence="4">
    <location>
        <begin position="41"/>
        <end position="150"/>
    </location>
</feature>
<reference evidence="5 6" key="1">
    <citation type="submission" date="2019-02" db="EMBL/GenBank/DDBJ databases">
        <title>Kribbella capetownensis sp. nov. and Kribbella speibonae sp. nov., isolated from soil.</title>
        <authorList>
            <person name="Curtis S.M."/>
            <person name="Norton I."/>
            <person name="Everest G.J."/>
            <person name="Meyers P.R."/>
        </authorList>
    </citation>
    <scope>NUCLEOTIDE SEQUENCE [LARGE SCALE GENOMIC DNA]</scope>
    <source>
        <strain evidence="5 6">KCTC 29219</strain>
    </source>
</reference>
<dbReference type="PANTHER" id="PTHR46648:SF1">
    <property type="entry name" value="ADENOSINE 5'-MONOPHOSPHORAMIDASE HNT1"/>
    <property type="match status" value="1"/>
</dbReference>
<dbReference type="PROSITE" id="PS51084">
    <property type="entry name" value="HIT_2"/>
    <property type="match status" value="1"/>
</dbReference>
<dbReference type="InterPro" id="IPR036265">
    <property type="entry name" value="HIT-like_sf"/>
</dbReference>
<dbReference type="Pfam" id="PF01230">
    <property type="entry name" value="HIT"/>
    <property type="match status" value="1"/>
</dbReference>
<dbReference type="SUPFAM" id="SSF54197">
    <property type="entry name" value="HIT-like"/>
    <property type="match status" value="1"/>
</dbReference>
<dbReference type="InterPro" id="IPR011146">
    <property type="entry name" value="HIT-like"/>
</dbReference>
<evidence type="ECO:0000256" key="1">
    <source>
        <dbReference type="PIRSR" id="PIRSR601310-1"/>
    </source>
</evidence>
<dbReference type="OrthoDB" id="9784774at2"/>
<dbReference type="GO" id="GO:0003824">
    <property type="term" value="F:catalytic activity"/>
    <property type="evidence" value="ECO:0007669"/>
    <property type="project" value="InterPro"/>
</dbReference>